<dbReference type="InterPro" id="IPR036866">
    <property type="entry name" value="RibonucZ/Hydroxyglut_hydro"/>
</dbReference>
<evidence type="ECO:0000313" key="3">
    <source>
        <dbReference type="Proteomes" id="UP000324104"/>
    </source>
</evidence>
<feature type="domain" description="Metallo-beta-lactamase" evidence="1">
    <location>
        <begin position="24"/>
        <end position="209"/>
    </location>
</feature>
<proteinExistence type="predicted"/>
<evidence type="ECO:0000259" key="1">
    <source>
        <dbReference type="SMART" id="SM00849"/>
    </source>
</evidence>
<dbReference type="SUPFAM" id="SSF56281">
    <property type="entry name" value="Metallo-hydrolase/oxidoreductase"/>
    <property type="match status" value="1"/>
</dbReference>
<dbReference type="AlphaFoldDB" id="A0A5D5AX88"/>
<dbReference type="Proteomes" id="UP000324104">
    <property type="component" value="Unassembled WGS sequence"/>
</dbReference>
<sequence length="229" mass="24295">MPDREDPGVHVLPLSVEHGGRELTVSPTAVETERGLVLIDVGPRGAVGSLTVHLESLGYELADVWLVVLTHHDPDHAGALADLLERTDAAVATHRAEAPFVTGERDPLKGSADGDRYPPASVDLELVGGVRIPTLAGPMEILETPGHTPGHVSCYFSKGALLVAGDALVADGDEPLSGPKPEYTPEMDRALESVAELATLDVEHTVCYHGGYIDRGSDRIREISEHASE</sequence>
<dbReference type="RefSeq" id="WP_149080088.1">
    <property type="nucleotide sequence ID" value="NZ_VTAW01000002.1"/>
</dbReference>
<organism evidence="2 3">
    <name type="scientific">Natrialba swarupiae</name>
    <dbReference type="NCBI Taxonomy" id="2448032"/>
    <lineage>
        <taxon>Archaea</taxon>
        <taxon>Methanobacteriati</taxon>
        <taxon>Methanobacteriota</taxon>
        <taxon>Stenosarchaea group</taxon>
        <taxon>Halobacteria</taxon>
        <taxon>Halobacteriales</taxon>
        <taxon>Natrialbaceae</taxon>
        <taxon>Natrialba</taxon>
    </lineage>
</organism>
<protein>
    <submittedName>
        <fullName evidence="2">MBL fold metallo-hydrolase</fullName>
    </submittedName>
</protein>
<evidence type="ECO:0000313" key="2">
    <source>
        <dbReference type="EMBL" id="TYT63621.1"/>
    </source>
</evidence>
<dbReference type="InterPro" id="IPR001279">
    <property type="entry name" value="Metallo-B-lactamas"/>
</dbReference>
<dbReference type="PANTHER" id="PTHR42951">
    <property type="entry name" value="METALLO-BETA-LACTAMASE DOMAIN-CONTAINING"/>
    <property type="match status" value="1"/>
</dbReference>
<comment type="caution">
    <text evidence="2">The sequence shown here is derived from an EMBL/GenBank/DDBJ whole genome shotgun (WGS) entry which is preliminary data.</text>
</comment>
<dbReference type="Pfam" id="PF00753">
    <property type="entry name" value="Lactamase_B"/>
    <property type="match status" value="1"/>
</dbReference>
<keyword evidence="2" id="KW-0378">Hydrolase</keyword>
<dbReference type="GO" id="GO:0016787">
    <property type="term" value="F:hydrolase activity"/>
    <property type="evidence" value="ECO:0007669"/>
    <property type="project" value="UniProtKB-KW"/>
</dbReference>
<dbReference type="EMBL" id="VTAW01000002">
    <property type="protein sequence ID" value="TYT63621.1"/>
    <property type="molecule type" value="Genomic_DNA"/>
</dbReference>
<dbReference type="CDD" id="cd07721">
    <property type="entry name" value="yflN-like_MBL-fold"/>
    <property type="match status" value="1"/>
</dbReference>
<name>A0A5D5AX88_9EURY</name>
<dbReference type="SMART" id="SM00849">
    <property type="entry name" value="Lactamase_B"/>
    <property type="match status" value="1"/>
</dbReference>
<reference evidence="2 3" key="1">
    <citation type="submission" date="2019-08" db="EMBL/GenBank/DDBJ databases">
        <title>Archaea genome.</title>
        <authorList>
            <person name="Kajale S."/>
            <person name="Shouche Y."/>
            <person name="Deshpande N."/>
            <person name="Sharma A."/>
        </authorList>
    </citation>
    <scope>NUCLEOTIDE SEQUENCE [LARGE SCALE GENOMIC DNA]</scope>
    <source>
        <strain evidence="2 3">ESP3B_9</strain>
    </source>
</reference>
<keyword evidence="3" id="KW-1185">Reference proteome</keyword>
<dbReference type="Gene3D" id="3.60.15.10">
    <property type="entry name" value="Ribonuclease Z/Hydroxyacylglutathione hydrolase-like"/>
    <property type="match status" value="1"/>
</dbReference>
<accession>A0A5D5AX88</accession>
<dbReference type="InterPro" id="IPR050855">
    <property type="entry name" value="NDM-1-like"/>
</dbReference>
<dbReference type="PANTHER" id="PTHR42951:SF15">
    <property type="entry name" value="METALLO-BETA-LACTAMASE SUPERFAMILY PROTEIN"/>
    <property type="match status" value="1"/>
</dbReference>
<gene>
    <name evidence="2" type="ORF">FYC77_03310</name>
</gene>